<dbReference type="RefSeq" id="WP_120543365.1">
    <property type="nucleotide sequence ID" value="NZ_RAVZ01000208.1"/>
</dbReference>
<dbReference type="EMBL" id="RAVZ01000208">
    <property type="protein sequence ID" value="RKG81537.1"/>
    <property type="molecule type" value="Genomic_DNA"/>
</dbReference>
<evidence type="ECO:0000313" key="2">
    <source>
        <dbReference type="Proteomes" id="UP000268094"/>
    </source>
</evidence>
<dbReference type="Proteomes" id="UP000268094">
    <property type="component" value="Unassembled WGS sequence"/>
</dbReference>
<evidence type="ECO:0000313" key="1">
    <source>
        <dbReference type="EMBL" id="RKG81537.1"/>
    </source>
</evidence>
<dbReference type="OrthoDB" id="5498717at2"/>
<comment type="caution">
    <text evidence="1">The sequence shown here is derived from an EMBL/GenBank/DDBJ whole genome shotgun (WGS) entry which is preliminary data.</text>
</comment>
<protein>
    <submittedName>
        <fullName evidence="1">Uncharacterized protein</fullName>
    </submittedName>
</protein>
<name>A0A3A8IDI0_9BACT</name>
<keyword evidence="2" id="KW-1185">Reference proteome</keyword>
<sequence>MGDGPLGISCEWQQTIQQRPQKNVPVGYLLDIKGMGKDDGSFPKSTSLFYTPFEGEPAYGEVKLEAVGAKKAVRCVGLITHLHWEGGKLDPIDFVALISPENKPDFTGITNTELKKLTFWICEWDSAAGKWYEKCYPLGDEGGTANALVGRLNQQGSEVNFKVSEPEAVSANTDIKFCQLTFQVIPDKQNLCNFHYGHNSAANDVYGWGFKEGTK</sequence>
<organism evidence="1 2">
    <name type="scientific">Corallococcus terminator</name>
    <dbReference type="NCBI Taxonomy" id="2316733"/>
    <lineage>
        <taxon>Bacteria</taxon>
        <taxon>Pseudomonadati</taxon>
        <taxon>Myxococcota</taxon>
        <taxon>Myxococcia</taxon>
        <taxon>Myxococcales</taxon>
        <taxon>Cystobacterineae</taxon>
        <taxon>Myxococcaceae</taxon>
        <taxon>Corallococcus</taxon>
    </lineage>
</organism>
<accession>A0A3A8IDI0</accession>
<proteinExistence type="predicted"/>
<dbReference type="AlphaFoldDB" id="A0A3A8IDI0"/>
<gene>
    <name evidence="1" type="ORF">D7V88_26205</name>
</gene>
<reference evidence="2" key="1">
    <citation type="submission" date="2018-09" db="EMBL/GenBank/DDBJ databases">
        <authorList>
            <person name="Livingstone P.G."/>
            <person name="Whitworth D.E."/>
        </authorList>
    </citation>
    <scope>NUCLEOTIDE SEQUENCE [LARGE SCALE GENOMIC DNA]</scope>
    <source>
        <strain evidence="2">CA054A</strain>
    </source>
</reference>